<feature type="region of interest" description="Disordered" evidence="1">
    <location>
        <begin position="1"/>
        <end position="28"/>
    </location>
</feature>
<organism evidence="2 3">
    <name type="scientific">Paspalum notatum var. saurae</name>
    <dbReference type="NCBI Taxonomy" id="547442"/>
    <lineage>
        <taxon>Eukaryota</taxon>
        <taxon>Viridiplantae</taxon>
        <taxon>Streptophyta</taxon>
        <taxon>Embryophyta</taxon>
        <taxon>Tracheophyta</taxon>
        <taxon>Spermatophyta</taxon>
        <taxon>Magnoliopsida</taxon>
        <taxon>Liliopsida</taxon>
        <taxon>Poales</taxon>
        <taxon>Poaceae</taxon>
        <taxon>PACMAD clade</taxon>
        <taxon>Panicoideae</taxon>
        <taxon>Andropogonodae</taxon>
        <taxon>Paspaleae</taxon>
        <taxon>Paspalinae</taxon>
        <taxon>Paspalum</taxon>
    </lineage>
</organism>
<proteinExistence type="predicted"/>
<name>A0AAQ3WRQ3_PASNO</name>
<dbReference type="Proteomes" id="UP001341281">
    <property type="component" value="Chromosome 04"/>
</dbReference>
<evidence type="ECO:0000313" key="2">
    <source>
        <dbReference type="EMBL" id="WVZ70991.1"/>
    </source>
</evidence>
<protein>
    <submittedName>
        <fullName evidence="2">Uncharacterized protein</fullName>
    </submittedName>
</protein>
<gene>
    <name evidence="2" type="ORF">U9M48_019618</name>
</gene>
<evidence type="ECO:0000313" key="3">
    <source>
        <dbReference type="Proteomes" id="UP001341281"/>
    </source>
</evidence>
<sequence>MEKQPEKNGGEESNKEGGSADQKAQDRPTYLVFKGARNNFSRVVFSMMRNLRGYVLQLEDVVMFRREMKRSKRIAGKKKINYAESSVSKGGTINSNDSDYPDDDHEEVSSVHVVPSIDTYHLGGGDGQRCCAKCREAIRALLRKNSDTFTVIDDLEDGLSTEMIGIRRDAYERRSELYAKRNATSKQCSENINFKLYNPRYYQPNEVWNEPEVEEPAFYEAGEKIHSMIQRMAGSGTPKM</sequence>
<keyword evidence="3" id="KW-1185">Reference proteome</keyword>
<feature type="compositionally biased region" description="Polar residues" evidence="1">
    <location>
        <begin position="87"/>
        <end position="98"/>
    </location>
</feature>
<feature type="region of interest" description="Disordered" evidence="1">
    <location>
        <begin position="87"/>
        <end position="106"/>
    </location>
</feature>
<dbReference type="EMBL" id="CP144748">
    <property type="protein sequence ID" value="WVZ70991.1"/>
    <property type="molecule type" value="Genomic_DNA"/>
</dbReference>
<feature type="non-terminal residue" evidence="2">
    <location>
        <position position="240"/>
    </location>
</feature>
<reference evidence="2 3" key="1">
    <citation type="submission" date="2024-02" db="EMBL/GenBank/DDBJ databases">
        <title>High-quality chromosome-scale genome assembly of Pensacola bahiagrass (Paspalum notatum Flugge var. saurae).</title>
        <authorList>
            <person name="Vega J.M."/>
            <person name="Podio M."/>
            <person name="Orjuela J."/>
            <person name="Siena L.A."/>
            <person name="Pessino S.C."/>
            <person name="Combes M.C."/>
            <person name="Mariac C."/>
            <person name="Albertini E."/>
            <person name="Pupilli F."/>
            <person name="Ortiz J.P.A."/>
            <person name="Leblanc O."/>
        </authorList>
    </citation>
    <scope>NUCLEOTIDE SEQUENCE [LARGE SCALE GENOMIC DNA]</scope>
    <source>
        <strain evidence="2">R1</strain>
        <tissue evidence="2">Leaf</tissue>
    </source>
</reference>
<accession>A0AAQ3WRQ3</accession>
<evidence type="ECO:0000256" key="1">
    <source>
        <dbReference type="SAM" id="MobiDB-lite"/>
    </source>
</evidence>
<feature type="compositionally biased region" description="Basic and acidic residues" evidence="1">
    <location>
        <begin position="1"/>
        <end position="15"/>
    </location>
</feature>
<dbReference type="AlphaFoldDB" id="A0AAQ3WRQ3"/>